<protein>
    <submittedName>
        <fullName evidence="1">Uncharacterized protein</fullName>
    </submittedName>
</protein>
<accession>A0A0K2V9E9</accession>
<sequence>NIFCITKYEYNNKKGKEFVFLHAQGICSKAKKNPIEPPGGILASHVLASVLAVQTSSASVLKS</sequence>
<feature type="non-terminal residue" evidence="1">
    <location>
        <position position="63"/>
    </location>
</feature>
<dbReference type="AlphaFoldDB" id="A0A0K2V9E9"/>
<evidence type="ECO:0000313" key="1">
    <source>
        <dbReference type="EMBL" id="CDW47173.1"/>
    </source>
</evidence>
<name>A0A0K2V9E9_LEPSM</name>
<feature type="non-terminal residue" evidence="1">
    <location>
        <position position="1"/>
    </location>
</feature>
<reference evidence="1" key="1">
    <citation type="submission" date="2014-05" db="EMBL/GenBank/DDBJ databases">
        <authorList>
            <person name="Chronopoulou M."/>
        </authorList>
    </citation>
    <scope>NUCLEOTIDE SEQUENCE</scope>
    <source>
        <tissue evidence="1">Whole organism</tissue>
    </source>
</reference>
<organism evidence="1">
    <name type="scientific">Lepeophtheirus salmonis</name>
    <name type="common">Salmon louse</name>
    <name type="synonym">Caligus salmonis</name>
    <dbReference type="NCBI Taxonomy" id="72036"/>
    <lineage>
        <taxon>Eukaryota</taxon>
        <taxon>Metazoa</taxon>
        <taxon>Ecdysozoa</taxon>
        <taxon>Arthropoda</taxon>
        <taxon>Crustacea</taxon>
        <taxon>Multicrustacea</taxon>
        <taxon>Hexanauplia</taxon>
        <taxon>Copepoda</taxon>
        <taxon>Siphonostomatoida</taxon>
        <taxon>Caligidae</taxon>
        <taxon>Lepeophtheirus</taxon>
    </lineage>
</organism>
<proteinExistence type="predicted"/>
<dbReference type="EMBL" id="HACA01029812">
    <property type="protein sequence ID" value="CDW47173.1"/>
    <property type="molecule type" value="Transcribed_RNA"/>
</dbReference>